<dbReference type="InterPro" id="IPR058502">
    <property type="entry name" value="PLL-like_beta-prop"/>
</dbReference>
<evidence type="ECO:0000259" key="3">
    <source>
        <dbReference type="SMART" id="SM00429"/>
    </source>
</evidence>
<feature type="domain" description="IPT/TIG" evidence="3">
    <location>
        <begin position="1425"/>
        <end position="1507"/>
    </location>
</feature>
<feature type="domain" description="IPT/TIG" evidence="3">
    <location>
        <begin position="1075"/>
        <end position="1157"/>
    </location>
</feature>
<feature type="chain" id="PRO_5046784282" evidence="2">
    <location>
        <begin position="28"/>
        <end position="2215"/>
    </location>
</feature>
<feature type="domain" description="IPT/TIG" evidence="3">
    <location>
        <begin position="725"/>
        <end position="817"/>
    </location>
</feature>
<evidence type="ECO:0000313" key="5">
    <source>
        <dbReference type="Proteomes" id="UP001176429"/>
    </source>
</evidence>
<dbReference type="RefSeq" id="WP_305008582.1">
    <property type="nucleotide sequence ID" value="NZ_JAUQSY010000017.1"/>
</dbReference>
<evidence type="ECO:0000256" key="2">
    <source>
        <dbReference type="SAM" id="SignalP"/>
    </source>
</evidence>
<dbReference type="InterPro" id="IPR013517">
    <property type="entry name" value="FG-GAP"/>
</dbReference>
<dbReference type="SUPFAM" id="SSF81296">
    <property type="entry name" value="E set domains"/>
    <property type="match status" value="3"/>
</dbReference>
<dbReference type="InterPro" id="IPR013783">
    <property type="entry name" value="Ig-like_fold"/>
</dbReference>
<gene>
    <name evidence="4" type="ORF">Q5H93_20585</name>
</gene>
<protein>
    <submittedName>
        <fullName evidence="4">FG-GAP-like repeat-containing protein</fullName>
    </submittedName>
</protein>
<sequence>MRYFSSVALRRLVLLLVPAALPLLAQAQAPTVGTPSPGSGAQGSTFTLSGTVLTATRSVRLGGQPAAFVVNSSTRLTVTVPRGASTHKVSVSTPGGTVLSAAAFGVDKANSYSFPLVTANFSGLDVGTDSAPTVTDIDGDGLLDLLVGKTDGTLNRYEQPAANATTFALVTANFNGIDVGDFSTPAVTDIDGDGLLDLLVGEYDGNLNRYEQTAPNSTSFALVTASFNGIDVVTYAAPAVTDLDGDGLLDLLVGRADGTISHYEQTAANGGTFTLVTASFNSIDVGEYSTPTVVDLDGDGLLDMLVGEGYGKLSHYEQTAANATTFVLVTASFSAINVGFNAAPTVTDLDGDGRLDLLVGKTDGSLNHYEQALPVPTITSLSPGNGSQGSTFTLTGTNLGGYLSTATSVRLGGQPAAFAVNSATQLTVTVPPGASTHRVSVSTPGGTALSTAAFGVDKANSYNFPLVTNSFNGINVSAYSAPTFTDLDGDGLLDMLVGKNAGTISHYEQTAANALTFALVTASFNGIDVGVESIPTVTDLDGDGLLDMLVGEYDGTLKHYEQTAANATTFALVTTSFSGIDVGGQSAPAVTDLDGDGLLDLLVGEYDGNVNHYEQTVANGGTFALVTDSFNSIGVTRNSTLTVADLDGDGLLNLLVGKFDGSMAHYEQTAANSLTFAQVASNFNGIDVGSNAKPTLTDLDGDGLLDMVVGELDGTLNHYEQAAPVPTITGLAPGSGPQGSTFTLTGTNLSGYLSTATSVRLGGQPAAFAVNSATQLTVTVPPGASTHRVSVSTPGGLALSTAAFGVDKANSYNFPLVTAGFSGITAGTYSAPTVTDLDGDGLLDLLVGKLDGTLSHYEQTAANAPTFGLVTNTFNSIDVGFYSAPTFTDLDGDGLLDLLVGKLDGSMAHYEQTVANGGTFALATASFNTIDVGDRSAPTLTDLDGDGLLDLLVGKYSGQVSHYEQTVANGGTFALVTASFGGISVSTNSTLTVADLDGDGLLDMLVGRYDGSIVHSEQTAANGLTFALVTTFFNSIGVGNLSAPTLTDLDGDGLLDLLVGEQDGTLNHYEQAPPVPTITGLAPGSGPQGSTFVLTGTNLSGYLSTATSVRLGGQPAAFAVNSATQLTVTVPPGSSTHKVSVSTPSGTALSAAAFGVLKANSYNFPLVTNSFNSTSVGSLSVPAFTDLDGDGLLDLLVGRSTGTLVHYEQTAANVTTFTLVTASFNGIDVGSYAAPTFTDLDGDGLLDLLVGNDAGTLSHYEQTVANGLTFALVAASFNSIDVGDTSNPTVTDLDGDGLLDLLVGKLDGSISHYEQMAANGPTFALVTASFNTIDVGNNSAPTLTDLDGDGLLDMLVGKRDGTLSHYEQTAANGLSFALVTAGFNGIYVGFYAAPTLTDLDGDGLLDLLVGENDGNLNHYEQAAPVPTITGLAPGSGPQGSTFTVTGTNLGGYLSTTRSVRLGGQPAAFVVNSATQLTVTVPRGSSTHKVSVSTPGGTALSTAAFGVDKANSYVFPLVSAGFNTIDVGSLSAPTVADLDGDGLLDMLVGTLDGTISHYEQTAANGLAFGLVTASFNSIDVGTDAAPTFTDLDGDGLLDMLVGRGDGAISHYEQTAANAPTFGLLTNTFNSLNVGNYANPTVTDLDGDGLLDLLVGKLDGTLSHYEQTAANGLAFGLVTASFNGLDVGIDSAPTVTDLDGDGLLDMLVGKLDGAIGHYEQTAANGLTFALVTASFNGLDVGSESAPTLTDLDGDGLLDMLVGTLDGNLNHYEQVPRPTLTALSTAAELPGQAVVLTGTGFTSGSTVSFGGVAASSVTFTSPTSLTAVVPVGAAAGSSAIVVANAGVGSLSSPAFEVLQVYRSAAASGCLSTEPLTLSGTGGAGAWRYLRLPAGQGGAVVAAIEDTRNLGTVTAGVLALGTGTTAAVRRDGRASRAYLDRNFYLTATNASFPGQTVRVRFFGLSSELSRLSAADANATLATLNASQYDGTNVNCTLTDNDPAGQRRLLPAPATVLSGTDWFTAQVSVTDHFSEFYLTGASSPLPVELSTFTAAAEGPAARLRWATASEQHSARFDIERSPDGKQFEKIGEVKAQGSTARPTAYTFLDSTIPLTHHSTTYYRLRQVDVDGTASYSPVRVVAGPTPAAALSLTPNPTRSATTAAGLPAGAPVQVLDALGRVLLTATADASGTARLALPSGLAAGVYVVRSGSQARRLVVE</sequence>
<organism evidence="4 5">
    <name type="scientific">Hymenobacter aranciens</name>
    <dbReference type="NCBI Taxonomy" id="3063996"/>
    <lineage>
        <taxon>Bacteria</taxon>
        <taxon>Pseudomonadati</taxon>
        <taxon>Bacteroidota</taxon>
        <taxon>Cytophagia</taxon>
        <taxon>Cytophagales</taxon>
        <taxon>Hymenobacteraceae</taxon>
        <taxon>Hymenobacter</taxon>
    </lineage>
</organism>
<dbReference type="SMART" id="SM00429">
    <property type="entry name" value="IPT"/>
    <property type="match status" value="4"/>
</dbReference>
<dbReference type="Pfam" id="PF26607">
    <property type="entry name" value="DUF8189"/>
    <property type="match status" value="2"/>
</dbReference>
<dbReference type="SUPFAM" id="SSF69318">
    <property type="entry name" value="Integrin alpha N-terminal domain"/>
    <property type="match status" value="5"/>
</dbReference>
<name>A0ABT9BFX0_9BACT</name>
<dbReference type="Pfam" id="PF01833">
    <property type="entry name" value="TIG"/>
    <property type="match status" value="6"/>
</dbReference>
<comment type="caution">
    <text evidence="4">The sequence shown here is derived from an EMBL/GenBank/DDBJ whole genome shotgun (WGS) entry which is preliminary data.</text>
</comment>
<dbReference type="InterPro" id="IPR028994">
    <property type="entry name" value="Integrin_alpha_N"/>
</dbReference>
<keyword evidence="1 2" id="KW-0732">Signal</keyword>
<dbReference type="Proteomes" id="UP001176429">
    <property type="component" value="Unassembled WGS sequence"/>
</dbReference>
<dbReference type="InterPro" id="IPR014756">
    <property type="entry name" value="Ig_E-set"/>
</dbReference>
<dbReference type="Gene3D" id="2.60.40.10">
    <property type="entry name" value="Immunoglobulins"/>
    <property type="match status" value="7"/>
</dbReference>
<reference evidence="4" key="1">
    <citation type="submission" date="2023-07" db="EMBL/GenBank/DDBJ databases">
        <authorList>
            <person name="Kim M.K."/>
        </authorList>
    </citation>
    <scope>NUCLEOTIDE SEQUENCE</scope>
    <source>
        <strain evidence="4">ASUV-10-1</strain>
    </source>
</reference>
<accession>A0ABT9BFX0</accession>
<dbReference type="Gene3D" id="2.130.10.130">
    <property type="entry name" value="Integrin alpha, N-terminal"/>
    <property type="match status" value="4"/>
</dbReference>
<dbReference type="PANTHER" id="PTHR44103">
    <property type="entry name" value="PROPROTEIN CONVERTASE P"/>
    <property type="match status" value="1"/>
</dbReference>
<dbReference type="InterPro" id="IPR002909">
    <property type="entry name" value="IPT_dom"/>
</dbReference>
<proteinExistence type="predicted"/>
<feature type="domain" description="IPT/TIG" evidence="3">
    <location>
        <begin position="375"/>
        <end position="457"/>
    </location>
</feature>
<feature type="signal peptide" evidence="2">
    <location>
        <begin position="1"/>
        <end position="27"/>
    </location>
</feature>
<dbReference type="Pfam" id="PF13517">
    <property type="entry name" value="FG-GAP_3"/>
    <property type="match status" value="6"/>
</dbReference>
<dbReference type="EMBL" id="JAUQSY010000017">
    <property type="protein sequence ID" value="MDO7877155.1"/>
    <property type="molecule type" value="Genomic_DNA"/>
</dbReference>
<evidence type="ECO:0000313" key="4">
    <source>
        <dbReference type="EMBL" id="MDO7877155.1"/>
    </source>
</evidence>
<keyword evidence="5" id="KW-1185">Reference proteome</keyword>
<evidence type="ECO:0000256" key="1">
    <source>
        <dbReference type="ARBA" id="ARBA00022729"/>
    </source>
</evidence>
<dbReference type="PANTHER" id="PTHR44103:SF1">
    <property type="entry name" value="PROPROTEIN CONVERTASE P"/>
    <property type="match status" value="1"/>
</dbReference>